<proteinExistence type="predicted"/>
<dbReference type="Proteomes" id="UP001060336">
    <property type="component" value="Chromosome"/>
</dbReference>
<evidence type="ECO:0000256" key="1">
    <source>
        <dbReference type="SAM" id="Coils"/>
    </source>
</evidence>
<evidence type="ECO:0000313" key="2">
    <source>
        <dbReference type="EMBL" id="UUX50540.1"/>
    </source>
</evidence>
<keyword evidence="1" id="KW-0175">Coiled coil</keyword>
<dbReference type="EMBL" id="CP102480">
    <property type="protein sequence ID" value="UUX50540.1"/>
    <property type="molecule type" value="Genomic_DNA"/>
</dbReference>
<sequence>MTDYWDNVDTDGPFETNDLNAYLEERRRKAAQYLRLAKRAQAKIEKLQKIEEAHRKALGQND</sequence>
<gene>
    <name evidence="2" type="ORF">NUH88_02345</name>
</gene>
<evidence type="ECO:0000313" key="3">
    <source>
        <dbReference type="Proteomes" id="UP001060336"/>
    </source>
</evidence>
<protein>
    <submittedName>
        <fullName evidence="2">Uncharacterized protein</fullName>
    </submittedName>
</protein>
<accession>A0A9J7AW95</accession>
<feature type="coiled-coil region" evidence="1">
    <location>
        <begin position="23"/>
        <end position="57"/>
    </location>
</feature>
<name>A0A9J7AW95_9PROT</name>
<dbReference type="AlphaFoldDB" id="A0A9J7AW95"/>
<dbReference type="RefSeq" id="WP_257769723.1">
    <property type="nucleotide sequence ID" value="NZ_CP102480.1"/>
</dbReference>
<organism evidence="2 3">
    <name type="scientific">Nisaea acidiphila</name>
    <dbReference type="NCBI Taxonomy" id="1862145"/>
    <lineage>
        <taxon>Bacteria</taxon>
        <taxon>Pseudomonadati</taxon>
        <taxon>Pseudomonadota</taxon>
        <taxon>Alphaproteobacteria</taxon>
        <taxon>Rhodospirillales</taxon>
        <taxon>Thalassobaculaceae</taxon>
        <taxon>Nisaea</taxon>
    </lineage>
</organism>
<dbReference type="KEGG" id="naci:NUH88_02345"/>
<reference evidence="2" key="1">
    <citation type="submission" date="2022-08" db="EMBL/GenBank/DDBJ databases">
        <title>Nisaea acidiphila sp. nov., isolated from a marine algal debris and emended description of the genus Nisaea Urios et al. 2008.</title>
        <authorList>
            <person name="Kwon K."/>
        </authorList>
    </citation>
    <scope>NUCLEOTIDE SEQUENCE</scope>
    <source>
        <strain evidence="2">MEBiC11861</strain>
    </source>
</reference>
<keyword evidence="3" id="KW-1185">Reference proteome</keyword>